<proteinExistence type="inferred from homology"/>
<dbReference type="InterPro" id="IPR036291">
    <property type="entry name" value="NAD(P)-bd_dom_sf"/>
</dbReference>
<dbReference type="GO" id="GO:0005737">
    <property type="term" value="C:cytoplasm"/>
    <property type="evidence" value="ECO:0007669"/>
    <property type="project" value="TreeGrafter"/>
</dbReference>
<dbReference type="SUPFAM" id="SSF51735">
    <property type="entry name" value="NAD(P)-binding Rossmann-fold domains"/>
    <property type="match status" value="1"/>
</dbReference>
<evidence type="ECO:0000313" key="3">
    <source>
        <dbReference type="EMBL" id="KAH9314273.1"/>
    </source>
</evidence>
<sequence>RELCLALARKGVRLTVLDYSESSGKLVGILEEEHAKLHKDLKKPTAVFVKCDVTDPGDLASAFSKHLEAFGRLDICINNAGVGNIIPFYADKSTDGSGQWRRTIDVNLMALIDCTRLA</sequence>
<keyword evidence="2" id="KW-0560">Oxidoreductase</keyword>
<dbReference type="Proteomes" id="UP000824469">
    <property type="component" value="Unassembled WGS sequence"/>
</dbReference>
<dbReference type="PANTHER" id="PTHR44229:SF4">
    <property type="entry name" value="15-HYDROXYPROSTAGLANDIN DEHYDROGENASE [NAD(+)]"/>
    <property type="match status" value="1"/>
</dbReference>
<gene>
    <name evidence="3" type="ORF">KI387_022900</name>
</gene>
<dbReference type="EMBL" id="JAHRHJ020000005">
    <property type="protein sequence ID" value="KAH9314273.1"/>
    <property type="molecule type" value="Genomic_DNA"/>
</dbReference>
<dbReference type="PANTHER" id="PTHR44229">
    <property type="entry name" value="15-HYDROXYPROSTAGLANDIN DEHYDROGENASE [NAD(+)]"/>
    <property type="match status" value="1"/>
</dbReference>
<reference evidence="3 4" key="1">
    <citation type="journal article" date="2021" name="Nat. Plants">
        <title>The Taxus genome provides insights into paclitaxel biosynthesis.</title>
        <authorList>
            <person name="Xiong X."/>
            <person name="Gou J."/>
            <person name="Liao Q."/>
            <person name="Li Y."/>
            <person name="Zhou Q."/>
            <person name="Bi G."/>
            <person name="Li C."/>
            <person name="Du R."/>
            <person name="Wang X."/>
            <person name="Sun T."/>
            <person name="Guo L."/>
            <person name="Liang H."/>
            <person name="Lu P."/>
            <person name="Wu Y."/>
            <person name="Zhang Z."/>
            <person name="Ro D.K."/>
            <person name="Shang Y."/>
            <person name="Huang S."/>
            <person name="Yan J."/>
        </authorList>
    </citation>
    <scope>NUCLEOTIDE SEQUENCE [LARGE SCALE GENOMIC DNA]</scope>
    <source>
        <strain evidence="3">Ta-2019</strain>
    </source>
</reference>
<protein>
    <submittedName>
        <fullName evidence="3">Uncharacterized protein</fullName>
    </submittedName>
</protein>
<evidence type="ECO:0000256" key="1">
    <source>
        <dbReference type="ARBA" id="ARBA00006484"/>
    </source>
</evidence>
<feature type="non-terminal residue" evidence="3">
    <location>
        <position position="1"/>
    </location>
</feature>
<dbReference type="Pfam" id="PF00106">
    <property type="entry name" value="adh_short"/>
    <property type="match status" value="1"/>
</dbReference>
<comment type="caution">
    <text evidence="3">The sequence shown here is derived from an EMBL/GenBank/DDBJ whole genome shotgun (WGS) entry which is preliminary data.</text>
</comment>
<comment type="similarity">
    <text evidence="1">Belongs to the short-chain dehydrogenases/reductases (SDR) family.</text>
</comment>
<evidence type="ECO:0000256" key="2">
    <source>
        <dbReference type="ARBA" id="ARBA00023002"/>
    </source>
</evidence>
<keyword evidence="4" id="KW-1185">Reference proteome</keyword>
<dbReference type="Gene3D" id="3.40.50.720">
    <property type="entry name" value="NAD(P)-binding Rossmann-like Domain"/>
    <property type="match status" value="1"/>
</dbReference>
<feature type="non-terminal residue" evidence="3">
    <location>
        <position position="118"/>
    </location>
</feature>
<dbReference type="GO" id="GO:0016616">
    <property type="term" value="F:oxidoreductase activity, acting on the CH-OH group of donors, NAD or NADP as acceptor"/>
    <property type="evidence" value="ECO:0007669"/>
    <property type="project" value="TreeGrafter"/>
</dbReference>
<name>A0AA38G3S6_TAXCH</name>
<dbReference type="AlphaFoldDB" id="A0AA38G3S6"/>
<dbReference type="OMA" id="GQWRRTI"/>
<evidence type="ECO:0000313" key="4">
    <source>
        <dbReference type="Proteomes" id="UP000824469"/>
    </source>
</evidence>
<organism evidence="3 4">
    <name type="scientific">Taxus chinensis</name>
    <name type="common">Chinese yew</name>
    <name type="synonym">Taxus wallichiana var. chinensis</name>
    <dbReference type="NCBI Taxonomy" id="29808"/>
    <lineage>
        <taxon>Eukaryota</taxon>
        <taxon>Viridiplantae</taxon>
        <taxon>Streptophyta</taxon>
        <taxon>Embryophyta</taxon>
        <taxon>Tracheophyta</taxon>
        <taxon>Spermatophyta</taxon>
        <taxon>Pinopsida</taxon>
        <taxon>Pinidae</taxon>
        <taxon>Conifers II</taxon>
        <taxon>Cupressales</taxon>
        <taxon>Taxaceae</taxon>
        <taxon>Taxus</taxon>
    </lineage>
</organism>
<accession>A0AA38G3S6</accession>
<dbReference type="InterPro" id="IPR002347">
    <property type="entry name" value="SDR_fam"/>
</dbReference>